<keyword evidence="2" id="KW-1185">Reference proteome</keyword>
<dbReference type="EMBL" id="KQ977522">
    <property type="protein sequence ID" value="KYN02133.1"/>
    <property type="molecule type" value="Genomic_DNA"/>
</dbReference>
<gene>
    <name evidence="1" type="ORF">ALC62_07054</name>
</gene>
<organism evidence="1 2">
    <name type="scientific">Cyphomyrmex costatus</name>
    <dbReference type="NCBI Taxonomy" id="456900"/>
    <lineage>
        <taxon>Eukaryota</taxon>
        <taxon>Metazoa</taxon>
        <taxon>Ecdysozoa</taxon>
        <taxon>Arthropoda</taxon>
        <taxon>Hexapoda</taxon>
        <taxon>Insecta</taxon>
        <taxon>Pterygota</taxon>
        <taxon>Neoptera</taxon>
        <taxon>Endopterygota</taxon>
        <taxon>Hymenoptera</taxon>
        <taxon>Apocrita</taxon>
        <taxon>Aculeata</taxon>
        <taxon>Formicoidea</taxon>
        <taxon>Formicidae</taxon>
        <taxon>Myrmicinae</taxon>
        <taxon>Cyphomyrmex</taxon>
    </lineage>
</organism>
<sequence length="121" mass="14720">MMNRLEAFEMWCYRRILRISWIDHVTNESVLRRMHASRKLLATVKRRKLEYFGHMLRGPKYELLQIIMKGKIEGKRRIGRKNLSWLRNIRTWSGLNVEELFRVASDREQYKELVDGLLRSE</sequence>
<reference evidence="1 2" key="1">
    <citation type="submission" date="2016-03" db="EMBL/GenBank/DDBJ databases">
        <title>Cyphomyrmex costatus WGS genome.</title>
        <authorList>
            <person name="Nygaard S."/>
            <person name="Hu H."/>
            <person name="Boomsma J."/>
            <person name="Zhang G."/>
        </authorList>
    </citation>
    <scope>NUCLEOTIDE SEQUENCE [LARGE SCALE GENOMIC DNA]</scope>
    <source>
        <strain evidence="1">MS0001</strain>
        <tissue evidence="1">Whole body</tissue>
    </source>
</reference>
<evidence type="ECO:0008006" key="3">
    <source>
        <dbReference type="Google" id="ProtNLM"/>
    </source>
</evidence>
<dbReference type="STRING" id="456900.A0A151IIH7"/>
<evidence type="ECO:0000313" key="2">
    <source>
        <dbReference type="Proteomes" id="UP000078542"/>
    </source>
</evidence>
<dbReference type="Proteomes" id="UP000078542">
    <property type="component" value="Unassembled WGS sequence"/>
</dbReference>
<proteinExistence type="predicted"/>
<accession>A0A151IIH7</accession>
<evidence type="ECO:0000313" key="1">
    <source>
        <dbReference type="EMBL" id="KYN02133.1"/>
    </source>
</evidence>
<protein>
    <recommendedName>
        <fullName evidence="3">Endonuclease-reverse transcriptase</fullName>
    </recommendedName>
</protein>
<dbReference type="AlphaFoldDB" id="A0A151IIH7"/>
<name>A0A151IIH7_9HYME</name>